<dbReference type="Pfam" id="PF01381">
    <property type="entry name" value="HTH_3"/>
    <property type="match status" value="1"/>
</dbReference>
<dbReference type="GO" id="GO:0003677">
    <property type="term" value="F:DNA binding"/>
    <property type="evidence" value="ECO:0007669"/>
    <property type="project" value="UniProtKB-KW"/>
</dbReference>
<dbReference type="PANTHER" id="PTHR46797">
    <property type="entry name" value="HTH-TYPE TRANSCRIPTIONAL REGULATOR"/>
    <property type="match status" value="1"/>
</dbReference>
<dbReference type="EMBL" id="JAMQJZ010000013">
    <property type="protein sequence ID" value="MDC3421776.1"/>
    <property type="molecule type" value="Genomic_DNA"/>
</dbReference>
<dbReference type="RefSeq" id="WP_259866125.1">
    <property type="nucleotide sequence ID" value="NZ_JAMQJZ010000013.1"/>
</dbReference>
<reference evidence="3" key="1">
    <citation type="submission" date="2022-06" db="EMBL/GenBank/DDBJ databases">
        <title>Aquibacillus sp. a new bacterium isolated from soil saline samples.</title>
        <authorList>
            <person name="Galisteo C."/>
            <person name="De La Haba R."/>
            <person name="Sanchez-Porro C."/>
            <person name="Ventosa A."/>
        </authorList>
    </citation>
    <scope>NUCLEOTIDE SEQUENCE</scope>
    <source>
        <strain evidence="3">JCM 12387</strain>
    </source>
</reference>
<evidence type="ECO:0000313" key="4">
    <source>
        <dbReference type="Proteomes" id="UP001145072"/>
    </source>
</evidence>
<feature type="domain" description="HTH cro/C1-type" evidence="2">
    <location>
        <begin position="14"/>
        <end position="68"/>
    </location>
</feature>
<proteinExistence type="predicted"/>
<dbReference type="PANTHER" id="PTHR46797:SF24">
    <property type="entry name" value="DNA-BINDING PHAGE PROTEIN"/>
    <property type="match status" value="1"/>
</dbReference>
<dbReference type="InterPro" id="IPR001387">
    <property type="entry name" value="Cro/C1-type_HTH"/>
</dbReference>
<keyword evidence="4" id="KW-1185">Reference proteome</keyword>
<sequence length="121" mass="13881">MPKTELAKIVGERIRSLRKKQKLSQEELAHLAAIHPTYIGQLERGEKNVTIDTLEKITNALNISLEELFRFSGLNKDVDGAIVQLNKHLSEFSDQDRETLLDMINILIDWRDRTNKEQPSG</sequence>
<dbReference type="GO" id="GO:0003700">
    <property type="term" value="F:DNA-binding transcription factor activity"/>
    <property type="evidence" value="ECO:0007669"/>
    <property type="project" value="TreeGrafter"/>
</dbReference>
<dbReference type="GO" id="GO:0005829">
    <property type="term" value="C:cytosol"/>
    <property type="evidence" value="ECO:0007669"/>
    <property type="project" value="TreeGrafter"/>
</dbReference>
<evidence type="ECO:0000256" key="1">
    <source>
        <dbReference type="ARBA" id="ARBA00023125"/>
    </source>
</evidence>
<dbReference type="InterPro" id="IPR010982">
    <property type="entry name" value="Lambda_DNA-bd_dom_sf"/>
</dbReference>
<dbReference type="Proteomes" id="UP001145072">
    <property type="component" value="Unassembled WGS sequence"/>
</dbReference>
<dbReference type="AlphaFoldDB" id="A0A9X3WP69"/>
<keyword evidence="1" id="KW-0238">DNA-binding</keyword>
<gene>
    <name evidence="3" type="ORF">NC661_15490</name>
</gene>
<accession>A0A9X3WP69</accession>
<dbReference type="CDD" id="cd00093">
    <property type="entry name" value="HTH_XRE"/>
    <property type="match status" value="1"/>
</dbReference>
<name>A0A9X3WP69_9BACI</name>
<dbReference type="SUPFAM" id="SSF47413">
    <property type="entry name" value="lambda repressor-like DNA-binding domains"/>
    <property type="match status" value="1"/>
</dbReference>
<dbReference type="PROSITE" id="PS50943">
    <property type="entry name" value="HTH_CROC1"/>
    <property type="match status" value="1"/>
</dbReference>
<dbReference type="Gene3D" id="1.10.260.40">
    <property type="entry name" value="lambda repressor-like DNA-binding domains"/>
    <property type="match status" value="1"/>
</dbReference>
<evidence type="ECO:0000313" key="3">
    <source>
        <dbReference type="EMBL" id="MDC3421776.1"/>
    </source>
</evidence>
<organism evidence="3 4">
    <name type="scientific">Aquibacillus koreensis</name>
    <dbReference type="NCBI Taxonomy" id="279446"/>
    <lineage>
        <taxon>Bacteria</taxon>
        <taxon>Bacillati</taxon>
        <taxon>Bacillota</taxon>
        <taxon>Bacilli</taxon>
        <taxon>Bacillales</taxon>
        <taxon>Bacillaceae</taxon>
        <taxon>Aquibacillus</taxon>
    </lineage>
</organism>
<dbReference type="SMART" id="SM00530">
    <property type="entry name" value="HTH_XRE"/>
    <property type="match status" value="1"/>
</dbReference>
<comment type="caution">
    <text evidence="3">The sequence shown here is derived from an EMBL/GenBank/DDBJ whole genome shotgun (WGS) entry which is preliminary data.</text>
</comment>
<evidence type="ECO:0000259" key="2">
    <source>
        <dbReference type="PROSITE" id="PS50943"/>
    </source>
</evidence>
<dbReference type="InterPro" id="IPR050807">
    <property type="entry name" value="TransReg_Diox_bact_type"/>
</dbReference>
<protein>
    <submittedName>
        <fullName evidence="3">Helix-turn-helix domain-containing protein</fullName>
    </submittedName>
</protein>